<evidence type="ECO:0000313" key="2">
    <source>
        <dbReference type="Proteomes" id="UP001589747"/>
    </source>
</evidence>
<dbReference type="EMBL" id="JBHMDO010000002">
    <property type="protein sequence ID" value="MFB9324412.1"/>
    <property type="molecule type" value="Genomic_DNA"/>
</dbReference>
<sequence>MHCQILICDQIRVEQKRHILGKVINSVSVPVFPYMIQFSLLLKIYEIPEGEDILTEFRVVDAEGRVLGSPGTFVHRNYRDAQAVPGVDQNFDLKVLVEDEGNIFLECYINQEKKNWYPIHVKAG</sequence>
<dbReference type="RefSeq" id="WP_377488267.1">
    <property type="nucleotide sequence ID" value="NZ_JBHMDO010000002.1"/>
</dbReference>
<dbReference type="Proteomes" id="UP001589747">
    <property type="component" value="Unassembled WGS sequence"/>
</dbReference>
<name>A0ABV5KJW0_9BACL</name>
<comment type="caution">
    <text evidence="1">The sequence shown here is derived from an EMBL/GenBank/DDBJ whole genome shotgun (WGS) entry which is preliminary data.</text>
</comment>
<reference evidence="1 2" key="1">
    <citation type="submission" date="2024-09" db="EMBL/GenBank/DDBJ databases">
        <authorList>
            <person name="Sun Q."/>
            <person name="Mori K."/>
        </authorList>
    </citation>
    <scope>NUCLEOTIDE SEQUENCE [LARGE SCALE GENOMIC DNA]</scope>
    <source>
        <strain evidence="1 2">TISTR 2452</strain>
    </source>
</reference>
<keyword evidence="2" id="KW-1185">Reference proteome</keyword>
<protein>
    <submittedName>
        <fullName evidence="1">Uncharacterized protein</fullName>
    </submittedName>
</protein>
<accession>A0ABV5KJW0</accession>
<evidence type="ECO:0000313" key="1">
    <source>
        <dbReference type="EMBL" id="MFB9324412.1"/>
    </source>
</evidence>
<proteinExistence type="predicted"/>
<organism evidence="1 2">
    <name type="scientific">Paenibacillus aurantiacus</name>
    <dbReference type="NCBI Taxonomy" id="1936118"/>
    <lineage>
        <taxon>Bacteria</taxon>
        <taxon>Bacillati</taxon>
        <taxon>Bacillota</taxon>
        <taxon>Bacilli</taxon>
        <taxon>Bacillales</taxon>
        <taxon>Paenibacillaceae</taxon>
        <taxon>Paenibacillus</taxon>
    </lineage>
</organism>
<gene>
    <name evidence="1" type="ORF">ACFFSY_00460</name>
</gene>